<sequence>MSVAPLEGSTPPSHALTMAETTAGREYFEKDAFARELGIELLEVGPGTSRVRLPTSSRRSNGLGTTHGAVIFALADVAFAVACNSHDQRAIGVQANIAYLAAAGDGAIEARATEISRGRKLATYDVRIVDAEERLVAAFQGTAYLR</sequence>
<dbReference type="InterPro" id="IPR003736">
    <property type="entry name" value="PAAI_dom"/>
</dbReference>
<dbReference type="Pfam" id="PF03061">
    <property type="entry name" value="4HBT"/>
    <property type="match status" value="1"/>
</dbReference>
<feature type="domain" description="Thioesterase" evidence="2">
    <location>
        <begin position="64"/>
        <end position="137"/>
    </location>
</feature>
<accession>Q1D6U6</accession>
<name>Q1D6U6_MYXXD</name>
<evidence type="ECO:0000256" key="1">
    <source>
        <dbReference type="ARBA" id="ARBA00022801"/>
    </source>
</evidence>
<evidence type="ECO:0000259" key="2">
    <source>
        <dbReference type="Pfam" id="PF03061"/>
    </source>
</evidence>
<dbReference type="NCBIfam" id="TIGR00369">
    <property type="entry name" value="unchar_dom_1"/>
    <property type="match status" value="1"/>
</dbReference>
<dbReference type="EMBL" id="CP000113">
    <property type="protein sequence ID" value="ABF89246.1"/>
    <property type="molecule type" value="Genomic_DNA"/>
</dbReference>
<proteinExistence type="predicted"/>
<organism evidence="3 4">
    <name type="scientific">Myxococcus xanthus (strain DK1622)</name>
    <dbReference type="NCBI Taxonomy" id="246197"/>
    <lineage>
        <taxon>Bacteria</taxon>
        <taxon>Pseudomonadati</taxon>
        <taxon>Myxococcota</taxon>
        <taxon>Myxococcia</taxon>
        <taxon>Myxococcales</taxon>
        <taxon>Cystobacterineae</taxon>
        <taxon>Myxococcaceae</taxon>
        <taxon>Myxococcus</taxon>
    </lineage>
</organism>
<dbReference type="CDD" id="cd03443">
    <property type="entry name" value="PaaI_thioesterase"/>
    <property type="match status" value="1"/>
</dbReference>
<dbReference type="PANTHER" id="PTHR42856">
    <property type="entry name" value="ACYL-COENZYME A THIOESTERASE PAAI"/>
    <property type="match status" value="1"/>
</dbReference>
<keyword evidence="4" id="KW-1185">Reference proteome</keyword>
<protein>
    <submittedName>
        <fullName evidence="3">Thioesterase domain protein</fullName>
    </submittedName>
</protein>
<evidence type="ECO:0000313" key="4">
    <source>
        <dbReference type="Proteomes" id="UP000002402"/>
    </source>
</evidence>
<dbReference type="SUPFAM" id="SSF54637">
    <property type="entry name" value="Thioesterase/thiol ester dehydrase-isomerase"/>
    <property type="match status" value="1"/>
</dbReference>
<dbReference type="Gene3D" id="3.10.129.10">
    <property type="entry name" value="Hotdog Thioesterase"/>
    <property type="match status" value="1"/>
</dbReference>
<dbReference type="AlphaFoldDB" id="Q1D6U6"/>
<dbReference type="InterPro" id="IPR052723">
    <property type="entry name" value="Acyl-CoA_thioesterase_PaaI"/>
</dbReference>
<dbReference type="Proteomes" id="UP000002402">
    <property type="component" value="Chromosome"/>
</dbReference>
<dbReference type="STRING" id="246197.MXAN_3430"/>
<evidence type="ECO:0000313" key="3">
    <source>
        <dbReference type="EMBL" id="ABF89246.1"/>
    </source>
</evidence>
<dbReference type="InterPro" id="IPR006683">
    <property type="entry name" value="Thioestr_dom"/>
</dbReference>
<gene>
    <name evidence="3" type="ordered locus">MXAN_3430</name>
</gene>
<dbReference type="GO" id="GO:0016289">
    <property type="term" value="F:acyl-CoA hydrolase activity"/>
    <property type="evidence" value="ECO:0007669"/>
    <property type="project" value="TreeGrafter"/>
</dbReference>
<reference evidence="3 4" key="1">
    <citation type="journal article" date="2006" name="Proc. Natl. Acad. Sci. U.S.A.">
        <title>Evolution of sensory complexity recorded in a myxobacterial genome.</title>
        <authorList>
            <person name="Goldman B.S."/>
            <person name="Nierman W.C."/>
            <person name="Kaiser D."/>
            <person name="Slater S.C."/>
            <person name="Durkin A.S."/>
            <person name="Eisen J.A."/>
            <person name="Ronning C.M."/>
            <person name="Barbazuk W.B."/>
            <person name="Blanchard M."/>
            <person name="Field C."/>
            <person name="Halling C."/>
            <person name="Hinkle G."/>
            <person name="Iartchuk O."/>
            <person name="Kim H.S."/>
            <person name="Mackenzie C."/>
            <person name="Madupu R."/>
            <person name="Miller N."/>
            <person name="Shvartsbeyn A."/>
            <person name="Sullivan S.A."/>
            <person name="Vaudin M."/>
            <person name="Wiegand R."/>
            <person name="Kaplan H.B."/>
        </authorList>
    </citation>
    <scope>NUCLEOTIDE SEQUENCE [LARGE SCALE GENOMIC DNA]</scope>
    <source>
        <strain evidence="4">DK1622</strain>
    </source>
</reference>
<dbReference type="eggNOG" id="COG2050">
    <property type="taxonomic scope" value="Bacteria"/>
</dbReference>
<keyword evidence="1" id="KW-0378">Hydrolase</keyword>
<dbReference type="HOGENOM" id="CLU_089876_11_2_7"/>
<dbReference type="KEGG" id="mxa:MXAN_3430"/>
<dbReference type="EnsemblBacteria" id="ABF89246">
    <property type="protein sequence ID" value="ABF89246"/>
    <property type="gene ID" value="MXAN_3430"/>
</dbReference>
<dbReference type="PANTHER" id="PTHR42856:SF1">
    <property type="entry name" value="ACYL-COENZYME A THIOESTERASE PAAI"/>
    <property type="match status" value="1"/>
</dbReference>
<dbReference type="InterPro" id="IPR029069">
    <property type="entry name" value="HotDog_dom_sf"/>
</dbReference>